<dbReference type="OrthoDB" id="321327at2"/>
<evidence type="ECO:0000259" key="3">
    <source>
        <dbReference type="Pfam" id="PF02678"/>
    </source>
</evidence>
<accession>L8JDN7</accession>
<comment type="caution">
    <text evidence="4">The sequence shown here is derived from an EMBL/GenBank/DDBJ whole genome shotgun (WGS) entry which is preliminary data.</text>
</comment>
<dbReference type="PANTHER" id="PTHR43212:SF3">
    <property type="entry name" value="QUERCETIN 2,3-DIOXYGENASE"/>
    <property type="match status" value="1"/>
</dbReference>
<dbReference type="AlphaFoldDB" id="L8JDN7"/>
<reference evidence="4 5" key="1">
    <citation type="submission" date="2012-12" db="EMBL/GenBank/DDBJ databases">
        <title>Genome Assembly of Photobacterium sp. AK15.</title>
        <authorList>
            <person name="Khatri I."/>
            <person name="Vaidya B."/>
            <person name="Srinivas T.N.R."/>
            <person name="Subramanian S."/>
            <person name="Pinnaka A."/>
        </authorList>
    </citation>
    <scope>NUCLEOTIDE SEQUENCE [LARGE SCALE GENOMIC DNA]</scope>
    <source>
        <strain evidence="4 5">AK15</strain>
    </source>
</reference>
<protein>
    <submittedName>
        <fullName evidence="4">Pirin-like protein</fullName>
    </submittedName>
</protein>
<name>L8JDN7_9GAMM</name>
<evidence type="ECO:0000313" key="4">
    <source>
        <dbReference type="EMBL" id="ELR66930.1"/>
    </source>
</evidence>
<dbReference type="Pfam" id="PF02678">
    <property type="entry name" value="Pirin"/>
    <property type="match status" value="1"/>
</dbReference>
<sequence length="231" mass="24756">MNAQPLRIIHRDDLPVGGFAGIVETHMVKNPAVWKDAGQRQDISHGLGDFIYLASGYFKPNDGAPLHPHNDVDIVSVILNGAVGHKGSIGDGTVIEGPGVQVQRAGTGMQHAEFSMNDAKAEIIQIWFLPPENGLQPDYQNFSLKEGELTTVLGGKGTESFHSNMTCQVGFISKGQSVSCEQPFVAMITKGTAVANGQPVKVGDLMEGEVLKLTSDEDFGLVLIQGTEKFQ</sequence>
<dbReference type="EMBL" id="AMZO01000006">
    <property type="protein sequence ID" value="ELR66930.1"/>
    <property type="molecule type" value="Genomic_DNA"/>
</dbReference>
<dbReference type="Gene3D" id="2.60.120.10">
    <property type="entry name" value="Jelly Rolls"/>
    <property type="match status" value="1"/>
</dbReference>
<gene>
    <name evidence="4" type="ORF">C942_04629</name>
</gene>
<dbReference type="InterPro" id="IPR011051">
    <property type="entry name" value="RmlC_Cupin_sf"/>
</dbReference>
<dbReference type="PANTHER" id="PTHR43212">
    <property type="entry name" value="QUERCETIN 2,3-DIOXYGENASE"/>
    <property type="match status" value="1"/>
</dbReference>
<keyword evidence="5" id="KW-1185">Reference proteome</keyword>
<dbReference type="InterPro" id="IPR003829">
    <property type="entry name" value="Pirin_N_dom"/>
</dbReference>
<evidence type="ECO:0000256" key="1">
    <source>
        <dbReference type="ARBA" id="ARBA00008416"/>
    </source>
</evidence>
<dbReference type="SUPFAM" id="SSF51182">
    <property type="entry name" value="RmlC-like cupins"/>
    <property type="match status" value="1"/>
</dbReference>
<evidence type="ECO:0000256" key="2">
    <source>
        <dbReference type="RuleBase" id="RU003457"/>
    </source>
</evidence>
<dbReference type="InterPro" id="IPR014710">
    <property type="entry name" value="RmlC-like_jellyroll"/>
</dbReference>
<evidence type="ECO:0000313" key="5">
    <source>
        <dbReference type="Proteomes" id="UP000011134"/>
    </source>
</evidence>
<dbReference type="PATRIC" id="fig|1056511.3.peg.1458"/>
<dbReference type="Proteomes" id="UP000011134">
    <property type="component" value="Unassembled WGS sequence"/>
</dbReference>
<dbReference type="RefSeq" id="WP_007464039.1">
    <property type="nucleotide sequence ID" value="NZ_AMZO01000006.1"/>
</dbReference>
<organism evidence="4 5">
    <name type="scientific">Photobacterium marinum</name>
    <dbReference type="NCBI Taxonomy" id="1056511"/>
    <lineage>
        <taxon>Bacteria</taxon>
        <taxon>Pseudomonadati</taxon>
        <taxon>Pseudomonadota</taxon>
        <taxon>Gammaproteobacteria</taxon>
        <taxon>Vibrionales</taxon>
        <taxon>Vibrionaceae</taxon>
        <taxon>Photobacterium</taxon>
    </lineage>
</organism>
<comment type="similarity">
    <text evidence="1 2">Belongs to the pirin family.</text>
</comment>
<feature type="domain" description="Pirin N-terminal" evidence="3">
    <location>
        <begin position="62"/>
        <end position="127"/>
    </location>
</feature>
<proteinExistence type="inferred from homology"/>
<dbReference type="InterPro" id="IPR012093">
    <property type="entry name" value="Pirin"/>
</dbReference>